<name>A0A0B7N1A1_9FUNG</name>
<dbReference type="OrthoDB" id="6771842at2759"/>
<evidence type="ECO:0000313" key="2">
    <source>
        <dbReference type="Proteomes" id="UP000054107"/>
    </source>
</evidence>
<protein>
    <submittedName>
        <fullName evidence="1">Uncharacterized protein</fullName>
    </submittedName>
</protein>
<dbReference type="AlphaFoldDB" id="A0A0B7N1A1"/>
<dbReference type="EMBL" id="LN720506">
    <property type="protein sequence ID" value="CEP08894.1"/>
    <property type="molecule type" value="Genomic_DNA"/>
</dbReference>
<proteinExistence type="predicted"/>
<gene>
    <name evidence="1" type="primary">PARPA_02294.1 scaffold 3721</name>
</gene>
<dbReference type="Proteomes" id="UP000054107">
    <property type="component" value="Unassembled WGS sequence"/>
</dbReference>
<sequence>MFSYRSNTIKNNLGEPEDLDGSAVLARVKKLNKSYKEAFEISLHTGAGTNEKGETLEANAASLSSLAIKRCYDTVSFIDANYVNQEIWKKRLMDEVLFGEAQEESQLDELAASYIKEMLELNKR</sequence>
<reference evidence="1 2" key="1">
    <citation type="submission" date="2014-09" db="EMBL/GenBank/DDBJ databases">
        <authorList>
            <person name="Ellenberger Sabrina"/>
        </authorList>
    </citation>
    <scope>NUCLEOTIDE SEQUENCE [LARGE SCALE GENOMIC DNA]</scope>
    <source>
        <strain evidence="1 2">CBS 412.66</strain>
    </source>
</reference>
<organism evidence="1 2">
    <name type="scientific">Parasitella parasitica</name>
    <dbReference type="NCBI Taxonomy" id="35722"/>
    <lineage>
        <taxon>Eukaryota</taxon>
        <taxon>Fungi</taxon>
        <taxon>Fungi incertae sedis</taxon>
        <taxon>Mucoromycota</taxon>
        <taxon>Mucoromycotina</taxon>
        <taxon>Mucoromycetes</taxon>
        <taxon>Mucorales</taxon>
        <taxon>Mucorineae</taxon>
        <taxon>Mucoraceae</taxon>
        <taxon>Parasitella</taxon>
    </lineage>
</organism>
<accession>A0A0B7N1A1</accession>
<keyword evidence="2" id="KW-1185">Reference proteome</keyword>
<evidence type="ECO:0000313" key="1">
    <source>
        <dbReference type="EMBL" id="CEP08894.1"/>
    </source>
</evidence>